<dbReference type="EMBL" id="JAUOZS010000001">
    <property type="protein sequence ID" value="MDT8903967.1"/>
    <property type="molecule type" value="Genomic_DNA"/>
</dbReference>
<feature type="domain" description="DUF5714" evidence="1">
    <location>
        <begin position="52"/>
        <end position="230"/>
    </location>
</feature>
<comment type="caution">
    <text evidence="2">The sequence shown here is derived from an EMBL/GenBank/DDBJ whole genome shotgun (WGS) entry which is preliminary data.</text>
</comment>
<dbReference type="InterPro" id="IPR043768">
    <property type="entry name" value="DUF5714"/>
</dbReference>
<accession>A0ABU3P4I9</accession>
<organism evidence="2 3">
    <name type="scientific">Anaeroselena agilis</name>
    <dbReference type="NCBI Taxonomy" id="3063788"/>
    <lineage>
        <taxon>Bacteria</taxon>
        <taxon>Bacillati</taxon>
        <taxon>Bacillota</taxon>
        <taxon>Negativicutes</taxon>
        <taxon>Acetonemataceae</taxon>
        <taxon>Anaeroselena</taxon>
    </lineage>
</organism>
<name>A0ABU3P4I9_9FIRM</name>
<sequence>MVCGGKLVYRTHAAEIACNYCGRTFAASVYCPAGHYVCEDCHGAGFNDFLEETALAAAGADPMAIAEALLRGPFLPSLGAEHHAIVAAALMAAARNHGPIPLPGGAARTITDADIREGIRRMQQIPACTCANHGACGAGMGVGAFVSILLDASCAKDVERTLAMRAANAALAAIADCGGSGCCKQSVRTAVLAGAEFLKELCRVRLPLSHVRCFHIKDTTHGCKGVSCRFSL</sequence>
<protein>
    <submittedName>
        <fullName evidence="2">DUF5714 domain-containing protein</fullName>
    </submittedName>
</protein>
<evidence type="ECO:0000313" key="2">
    <source>
        <dbReference type="EMBL" id="MDT8903967.1"/>
    </source>
</evidence>
<evidence type="ECO:0000313" key="3">
    <source>
        <dbReference type="Proteomes" id="UP001254848"/>
    </source>
</evidence>
<dbReference type="RefSeq" id="WP_413782405.1">
    <property type="nucleotide sequence ID" value="NZ_JAUOZS010000001.1"/>
</dbReference>
<reference evidence="2 3" key="1">
    <citation type="submission" date="2023-07" db="EMBL/GenBank/DDBJ databases">
        <title>The novel representative of Negativicutes class, Anaeroselena agilis gen. nov. sp. nov.</title>
        <authorList>
            <person name="Prokofeva M.I."/>
            <person name="Elcheninov A.G."/>
            <person name="Klyukina A."/>
            <person name="Kublanov I.V."/>
            <person name="Frolov E.N."/>
            <person name="Podosokorskaya O.A."/>
        </authorList>
    </citation>
    <scope>NUCLEOTIDE SEQUENCE [LARGE SCALE GENOMIC DNA]</scope>
    <source>
        <strain evidence="2 3">4137-cl</strain>
    </source>
</reference>
<gene>
    <name evidence="2" type="ORF">Q4T40_22265</name>
</gene>
<proteinExistence type="predicted"/>
<dbReference type="Proteomes" id="UP001254848">
    <property type="component" value="Unassembled WGS sequence"/>
</dbReference>
<evidence type="ECO:0000259" key="1">
    <source>
        <dbReference type="Pfam" id="PF18978"/>
    </source>
</evidence>
<dbReference type="Pfam" id="PF18978">
    <property type="entry name" value="DUF5714"/>
    <property type="match status" value="1"/>
</dbReference>
<keyword evidence="3" id="KW-1185">Reference proteome</keyword>